<dbReference type="InterPro" id="IPR040704">
    <property type="entry name" value="HEPN_AbiU2"/>
</dbReference>
<name>A0A1H8UGF0_9BRAD</name>
<reference evidence="3" key="1">
    <citation type="submission" date="2016-10" db="EMBL/GenBank/DDBJ databases">
        <authorList>
            <person name="Varghese N."/>
            <person name="Submissions S."/>
        </authorList>
    </citation>
    <scope>NUCLEOTIDE SEQUENCE [LARGE SCALE GENOMIC DNA]</scope>
    <source>
        <strain evidence="3">DSM 123</strain>
    </source>
</reference>
<organism evidence="2 3">
    <name type="scientific">Rhodopseudomonas pseudopalustris</name>
    <dbReference type="NCBI Taxonomy" id="1513892"/>
    <lineage>
        <taxon>Bacteria</taxon>
        <taxon>Pseudomonadati</taxon>
        <taxon>Pseudomonadota</taxon>
        <taxon>Alphaproteobacteria</taxon>
        <taxon>Hyphomicrobiales</taxon>
        <taxon>Nitrobacteraceae</taxon>
        <taxon>Rhodopseudomonas</taxon>
    </lineage>
</organism>
<protein>
    <recommendedName>
        <fullName evidence="1">HEPN AbiU2-like domain-containing protein</fullName>
    </recommendedName>
</protein>
<dbReference type="RefSeq" id="WP_092684685.1">
    <property type="nucleotide sequence ID" value="NZ_FODT01000007.1"/>
</dbReference>
<feature type="domain" description="HEPN AbiU2-like" evidence="1">
    <location>
        <begin position="45"/>
        <end position="207"/>
    </location>
</feature>
<dbReference type="Proteomes" id="UP000199615">
    <property type="component" value="Unassembled WGS sequence"/>
</dbReference>
<dbReference type="OrthoDB" id="7064349at2"/>
<dbReference type="AlphaFoldDB" id="A0A1H8UGF0"/>
<evidence type="ECO:0000313" key="2">
    <source>
        <dbReference type="EMBL" id="SEP02251.1"/>
    </source>
</evidence>
<sequence>MSQTVTPPTAPAPPAFGHELEMFRGEEESAQQYFFGYLATQLVPARNPEVLEKMRETPMFWRTTRYALLMSAFVVLGRIFDQDPKSLHNIDKLMMAVSASIGALSRAGLQQRRVVQGMTPVDAAAYASTKYDLTTDDVRAMRKEVAKWRKVYEATYRDIRHKIFAHKSVSSADADALMAKTNIDEMKEILGFLHALYRSLFQLHSNGLMPDLTPIVFDMPPVTLGWGPSAAAEHMFREAGDLLYGTIDVE</sequence>
<keyword evidence="3" id="KW-1185">Reference proteome</keyword>
<evidence type="ECO:0000259" key="1">
    <source>
        <dbReference type="Pfam" id="PF18734"/>
    </source>
</evidence>
<dbReference type="Pfam" id="PF18734">
    <property type="entry name" value="HEPN_AbiU2"/>
    <property type="match status" value="1"/>
</dbReference>
<proteinExistence type="predicted"/>
<accession>A0A1H8UGF0</accession>
<dbReference type="EMBL" id="FODT01000007">
    <property type="protein sequence ID" value="SEP02251.1"/>
    <property type="molecule type" value="Genomic_DNA"/>
</dbReference>
<gene>
    <name evidence="2" type="ORF">SAMN05444123_10739</name>
</gene>
<evidence type="ECO:0000313" key="3">
    <source>
        <dbReference type="Proteomes" id="UP000199615"/>
    </source>
</evidence>